<gene>
    <name evidence="2" type="ORF">V5E97_33155</name>
</gene>
<dbReference type="RefSeq" id="WP_406695857.1">
    <property type="nucleotide sequence ID" value="NZ_CP155447.1"/>
</dbReference>
<feature type="region of interest" description="Disordered" evidence="1">
    <location>
        <begin position="1"/>
        <end position="30"/>
    </location>
</feature>
<name>A0AAU7CCZ4_9BACT</name>
<feature type="region of interest" description="Disordered" evidence="1">
    <location>
        <begin position="62"/>
        <end position="114"/>
    </location>
</feature>
<dbReference type="AlphaFoldDB" id="A0AAU7CCZ4"/>
<evidence type="ECO:0000313" key="2">
    <source>
        <dbReference type="EMBL" id="XBH03119.1"/>
    </source>
</evidence>
<reference evidence="2" key="1">
    <citation type="submission" date="2024-05" db="EMBL/GenBank/DDBJ databases">
        <title>Planctomycetes of the genus Singulisphaera possess chitinolytic capabilities.</title>
        <authorList>
            <person name="Ivanova A."/>
        </authorList>
    </citation>
    <scope>NUCLEOTIDE SEQUENCE</scope>
    <source>
        <strain evidence="2">Ch08T</strain>
    </source>
</reference>
<accession>A0AAU7CCZ4</accession>
<protein>
    <submittedName>
        <fullName evidence="2">Uncharacterized protein</fullName>
    </submittedName>
</protein>
<proteinExistence type="predicted"/>
<sequence>MTGRAVEHFKQNANRGKVEERADGSKDDHKITDVQNLPAARLVGQFVIEIAVGNGHLGQVGQQAHEMDRLGEQRQEWNEKGKAGGRDLNEDDRAPELSEKQNDPALSTMGPPQA</sequence>
<evidence type="ECO:0000256" key="1">
    <source>
        <dbReference type="SAM" id="MobiDB-lite"/>
    </source>
</evidence>
<feature type="compositionally biased region" description="Basic and acidic residues" evidence="1">
    <location>
        <begin position="65"/>
        <end position="102"/>
    </location>
</feature>
<organism evidence="2">
    <name type="scientific">Singulisphaera sp. Ch08</name>
    <dbReference type="NCBI Taxonomy" id="3120278"/>
    <lineage>
        <taxon>Bacteria</taxon>
        <taxon>Pseudomonadati</taxon>
        <taxon>Planctomycetota</taxon>
        <taxon>Planctomycetia</taxon>
        <taxon>Isosphaerales</taxon>
        <taxon>Isosphaeraceae</taxon>
        <taxon>Singulisphaera</taxon>
    </lineage>
</organism>
<dbReference type="EMBL" id="CP155447">
    <property type="protein sequence ID" value="XBH03119.1"/>
    <property type="molecule type" value="Genomic_DNA"/>
</dbReference>